<name>A0AAW1V756_9CUCU</name>
<dbReference type="Gene3D" id="6.20.250.40">
    <property type="match status" value="1"/>
</dbReference>
<evidence type="ECO:0000313" key="8">
    <source>
        <dbReference type="EMBL" id="KAK9887900.1"/>
    </source>
</evidence>
<gene>
    <name evidence="8" type="ORF">WA026_000203</name>
</gene>
<dbReference type="AlphaFoldDB" id="A0AAW1V756"/>
<dbReference type="Proteomes" id="UP001431783">
    <property type="component" value="Unassembled WGS sequence"/>
</dbReference>
<evidence type="ECO:0000256" key="2">
    <source>
        <dbReference type="ARBA" id="ARBA00022771"/>
    </source>
</evidence>
<dbReference type="Pfam" id="PF18112">
    <property type="entry name" value="Zn-C2H2_12"/>
    <property type="match status" value="1"/>
</dbReference>
<keyword evidence="2 5" id="KW-0863">Zinc-finger</keyword>
<dbReference type="GO" id="GO:0008270">
    <property type="term" value="F:zinc ion binding"/>
    <property type="evidence" value="ECO:0007669"/>
    <property type="project" value="UniProtKB-KW"/>
</dbReference>
<sequence>MEEDGCAHYALKIAVTILRERCQHFQHRIATLEEENINLKSLSQKNESSKDSSSQIDLLKRQIASIEEQNSQLQSTMRIMAQENQQLWANLGKLTSVNKSLGSHLNKINNSLSQHMIHQPLVRSKTFTQNKLQTDNFEDAIRQSEKMRLDLEDISLQLLNSMNEVKKEMDSLSKDMNDVEDLDNLITSSLGFNYDDENEDIIEDLKIILEELNYVKTESEKQNIMLKENLKNIRIMKEHSKCSKCYNNHEDVITSSPIINSIQLDRKLTTNVVDNHTNYKIGKLCPVCSRQFSEDVPFSAFVTHVESHFKSEVVNSN</sequence>
<evidence type="ECO:0000259" key="7">
    <source>
        <dbReference type="PROSITE" id="PS51905"/>
    </source>
</evidence>
<proteinExistence type="predicted"/>
<keyword evidence="1" id="KW-0479">Metal-binding</keyword>
<organism evidence="8 9">
    <name type="scientific">Henosepilachna vigintioctopunctata</name>
    <dbReference type="NCBI Taxonomy" id="420089"/>
    <lineage>
        <taxon>Eukaryota</taxon>
        <taxon>Metazoa</taxon>
        <taxon>Ecdysozoa</taxon>
        <taxon>Arthropoda</taxon>
        <taxon>Hexapoda</taxon>
        <taxon>Insecta</taxon>
        <taxon>Pterygota</taxon>
        <taxon>Neoptera</taxon>
        <taxon>Endopterygota</taxon>
        <taxon>Coleoptera</taxon>
        <taxon>Polyphaga</taxon>
        <taxon>Cucujiformia</taxon>
        <taxon>Coccinelloidea</taxon>
        <taxon>Coccinellidae</taxon>
        <taxon>Epilachninae</taxon>
        <taxon>Epilachnini</taxon>
        <taxon>Henosepilachna</taxon>
    </lineage>
</organism>
<evidence type="ECO:0000256" key="3">
    <source>
        <dbReference type="ARBA" id="ARBA00022833"/>
    </source>
</evidence>
<dbReference type="InterPro" id="IPR041641">
    <property type="entry name" value="CALCOCO1/2_Zn_UBZ1"/>
</dbReference>
<keyword evidence="3" id="KW-0862">Zinc</keyword>
<feature type="domain" description="UBZ1-type" evidence="7">
    <location>
        <begin position="282"/>
        <end position="308"/>
    </location>
</feature>
<accession>A0AAW1V756</accession>
<evidence type="ECO:0000256" key="1">
    <source>
        <dbReference type="ARBA" id="ARBA00022723"/>
    </source>
</evidence>
<keyword evidence="4 6" id="KW-0175">Coiled coil</keyword>
<evidence type="ECO:0000256" key="4">
    <source>
        <dbReference type="ARBA" id="ARBA00023054"/>
    </source>
</evidence>
<reference evidence="8 9" key="1">
    <citation type="submission" date="2023-03" db="EMBL/GenBank/DDBJ databases">
        <title>Genome insight into feeding habits of ladybird beetles.</title>
        <authorList>
            <person name="Li H.-S."/>
            <person name="Huang Y.-H."/>
            <person name="Pang H."/>
        </authorList>
    </citation>
    <scope>NUCLEOTIDE SEQUENCE [LARGE SCALE GENOMIC DNA]</scope>
    <source>
        <strain evidence="8">SYSU_2023b</strain>
        <tissue evidence="8">Whole body</tissue>
    </source>
</reference>
<keyword evidence="9" id="KW-1185">Reference proteome</keyword>
<evidence type="ECO:0000256" key="5">
    <source>
        <dbReference type="PROSITE-ProRule" id="PRU01253"/>
    </source>
</evidence>
<evidence type="ECO:0000256" key="6">
    <source>
        <dbReference type="SAM" id="Coils"/>
    </source>
</evidence>
<dbReference type="EMBL" id="JARQZJ010000121">
    <property type="protein sequence ID" value="KAK9887900.1"/>
    <property type="molecule type" value="Genomic_DNA"/>
</dbReference>
<comment type="caution">
    <text evidence="8">The sequence shown here is derived from an EMBL/GenBank/DDBJ whole genome shotgun (WGS) entry which is preliminary data.</text>
</comment>
<evidence type="ECO:0000313" key="9">
    <source>
        <dbReference type="Proteomes" id="UP001431783"/>
    </source>
</evidence>
<feature type="coiled-coil region" evidence="6">
    <location>
        <begin position="15"/>
        <end position="86"/>
    </location>
</feature>
<dbReference type="PROSITE" id="PS51905">
    <property type="entry name" value="ZF_UBZ1"/>
    <property type="match status" value="1"/>
</dbReference>
<dbReference type="CDD" id="cd21965">
    <property type="entry name" value="Zn-C2H2_CALCOCO1_TAX1BP1_like"/>
    <property type="match status" value="1"/>
</dbReference>
<protein>
    <recommendedName>
        <fullName evidence="7">UBZ1-type domain-containing protein</fullName>
    </recommendedName>
</protein>